<dbReference type="InterPro" id="IPR000412">
    <property type="entry name" value="ABC_2_transport"/>
</dbReference>
<keyword evidence="9" id="KW-1185">Reference proteome</keyword>
<organism evidence="8 9">
    <name type="scientific">Pseudofrankia inefficax (strain DSM 45817 / CECT 9037 / DDB 130130 / EuI1c)</name>
    <name type="common">Frankia inefficax</name>
    <dbReference type="NCBI Taxonomy" id="298654"/>
    <lineage>
        <taxon>Bacteria</taxon>
        <taxon>Bacillati</taxon>
        <taxon>Actinomycetota</taxon>
        <taxon>Actinomycetes</taxon>
        <taxon>Frankiales</taxon>
        <taxon>Frankiaceae</taxon>
        <taxon>Pseudofrankia</taxon>
    </lineage>
</organism>
<dbReference type="KEGG" id="fri:FraEuI1c_6873"/>
<accession>E3IUM6</accession>
<dbReference type="STRING" id="298654.FraEuI1c_6873"/>
<evidence type="ECO:0000313" key="9">
    <source>
        <dbReference type="Proteomes" id="UP000002484"/>
    </source>
</evidence>
<keyword evidence="3 6" id="KW-1133">Transmembrane helix</keyword>
<dbReference type="InParanoid" id="E3IUM6"/>
<dbReference type="GO" id="GO:0046677">
    <property type="term" value="P:response to antibiotic"/>
    <property type="evidence" value="ECO:0007669"/>
    <property type="project" value="UniProtKB-KW"/>
</dbReference>
<dbReference type="OrthoDB" id="63188at2"/>
<evidence type="ECO:0000313" key="8">
    <source>
        <dbReference type="EMBL" id="ADP84842.1"/>
    </source>
</evidence>
<keyword evidence="2 6" id="KW-0812">Transmembrane</keyword>
<evidence type="ECO:0000256" key="6">
    <source>
        <dbReference type="SAM" id="Phobius"/>
    </source>
</evidence>
<keyword evidence="5" id="KW-0046">Antibiotic resistance</keyword>
<feature type="transmembrane region" description="Helical" evidence="6">
    <location>
        <begin position="217"/>
        <end position="238"/>
    </location>
</feature>
<dbReference type="PANTHER" id="PTHR43027:SF1">
    <property type="entry name" value="DOXORUBICIN RESISTANCE ABC TRANSPORTER PERMEASE PROTEIN DRRC-RELATED"/>
    <property type="match status" value="1"/>
</dbReference>
<feature type="transmembrane region" description="Helical" evidence="6">
    <location>
        <begin position="167"/>
        <end position="186"/>
    </location>
</feature>
<feature type="transmembrane region" description="Helical" evidence="6">
    <location>
        <begin position="100"/>
        <end position="120"/>
    </location>
</feature>
<name>E3IUM6_PSEI1</name>
<evidence type="ECO:0000256" key="5">
    <source>
        <dbReference type="ARBA" id="ARBA00023251"/>
    </source>
</evidence>
<feature type="domain" description="ABC-2 type transporter transmembrane" evidence="7">
    <location>
        <begin position="37"/>
        <end position="237"/>
    </location>
</feature>
<protein>
    <submittedName>
        <fullName evidence="8">ABC-2 type transporter</fullName>
    </submittedName>
</protein>
<proteinExistence type="predicted"/>
<dbReference type="Pfam" id="PF12698">
    <property type="entry name" value="ABC2_membrane_3"/>
    <property type="match status" value="1"/>
</dbReference>
<dbReference type="PANTHER" id="PTHR43027">
    <property type="entry name" value="DOXORUBICIN RESISTANCE ABC TRANSPORTER PERMEASE PROTEIN DRRC-RELATED"/>
    <property type="match status" value="1"/>
</dbReference>
<evidence type="ECO:0000256" key="2">
    <source>
        <dbReference type="ARBA" id="ARBA00022692"/>
    </source>
</evidence>
<feature type="transmembrane region" description="Helical" evidence="6">
    <location>
        <begin position="53"/>
        <end position="79"/>
    </location>
</feature>
<evidence type="ECO:0000256" key="3">
    <source>
        <dbReference type="ARBA" id="ARBA00022989"/>
    </source>
</evidence>
<comment type="subcellular location">
    <subcellularLocation>
        <location evidence="1">Membrane</location>
        <topology evidence="1">Multi-pass membrane protein</topology>
    </subcellularLocation>
</comment>
<feature type="transmembrane region" description="Helical" evidence="6">
    <location>
        <begin position="21"/>
        <end position="41"/>
    </location>
</feature>
<evidence type="ECO:0000259" key="7">
    <source>
        <dbReference type="Pfam" id="PF12698"/>
    </source>
</evidence>
<reference evidence="8 9" key="1">
    <citation type="submission" date="2010-10" db="EMBL/GenBank/DDBJ databases">
        <title>Complete sequence of Frankia sp. EuI1c.</title>
        <authorList>
            <consortium name="US DOE Joint Genome Institute"/>
            <person name="Lucas S."/>
            <person name="Copeland A."/>
            <person name="Lapidus A."/>
            <person name="Cheng J.-F."/>
            <person name="Bruce D."/>
            <person name="Goodwin L."/>
            <person name="Pitluck S."/>
            <person name="Chertkov O."/>
            <person name="Detter J.C."/>
            <person name="Han C."/>
            <person name="Tapia R."/>
            <person name="Land M."/>
            <person name="Hauser L."/>
            <person name="Jeffries C."/>
            <person name="Kyrpides N."/>
            <person name="Ivanova N."/>
            <person name="Mikhailova N."/>
            <person name="Beauchemin N."/>
            <person name="Sen A."/>
            <person name="Sur S.A."/>
            <person name="Gtari M."/>
            <person name="Wall L."/>
            <person name="Tisa L."/>
            <person name="Woyke T."/>
        </authorList>
    </citation>
    <scope>NUCLEOTIDE SEQUENCE [LARGE SCALE GENOMIC DNA]</scope>
    <source>
        <strain evidence="9">DSM 45817 / CECT 9037 / EuI1c</strain>
    </source>
</reference>
<dbReference type="InterPro" id="IPR052902">
    <property type="entry name" value="ABC-2_transporter"/>
</dbReference>
<feature type="transmembrane region" description="Helical" evidence="6">
    <location>
        <begin position="140"/>
        <end position="160"/>
    </location>
</feature>
<evidence type="ECO:0000256" key="1">
    <source>
        <dbReference type="ARBA" id="ARBA00004141"/>
    </source>
</evidence>
<keyword evidence="4 6" id="KW-0472">Membrane</keyword>
<dbReference type="GO" id="GO:0140359">
    <property type="term" value="F:ABC-type transporter activity"/>
    <property type="evidence" value="ECO:0007669"/>
    <property type="project" value="InterPro"/>
</dbReference>
<evidence type="ECO:0000256" key="4">
    <source>
        <dbReference type="ARBA" id="ARBA00023136"/>
    </source>
</evidence>
<dbReference type="AlphaFoldDB" id="E3IUM6"/>
<dbReference type="Proteomes" id="UP000002484">
    <property type="component" value="Chromosome"/>
</dbReference>
<dbReference type="eggNOG" id="COG0842">
    <property type="taxonomic scope" value="Bacteria"/>
</dbReference>
<dbReference type="EMBL" id="CP002299">
    <property type="protein sequence ID" value="ADP84842.1"/>
    <property type="molecule type" value="Genomic_DNA"/>
</dbReference>
<dbReference type="InterPro" id="IPR013525">
    <property type="entry name" value="ABC2_TM"/>
</dbReference>
<dbReference type="PIRSF" id="PIRSF006648">
    <property type="entry name" value="DrrB"/>
    <property type="match status" value="1"/>
</dbReference>
<sequence length="248" mass="26781" precursor="true">MNGALLIARYTRFEMGRILRNPRFLIFSMALPVIMFAAFTATDPTDTLGPITVGPYIMISMASFGAMMAVVAIGTRIALERAGGWSRQLRLTALTGPQYLVCKVLGGFTLALPALIAVFIEAVVLGRAHLSVGTYVEAGIWVMIGMVPLAALGILLGYLVRADNAGQLIGGMTSLMALAGGIWVPVEQFPRWLADVVKMLPIYWSADAGRAVIAGSWIGWHGLLVLALWTALLSRLAVRFYSRDQLRA</sequence>
<gene>
    <name evidence="8" type="ordered locus">FraEuI1c_6873</name>
</gene>
<dbReference type="RefSeq" id="WP_013427953.1">
    <property type="nucleotide sequence ID" value="NC_014666.1"/>
</dbReference>
<dbReference type="HOGENOM" id="CLU_039483_5_2_11"/>
<dbReference type="GO" id="GO:0043190">
    <property type="term" value="C:ATP-binding cassette (ABC) transporter complex"/>
    <property type="evidence" value="ECO:0007669"/>
    <property type="project" value="InterPro"/>
</dbReference>